<evidence type="ECO:0000256" key="5">
    <source>
        <dbReference type="ARBA" id="ARBA00022589"/>
    </source>
</evidence>
<dbReference type="EMBL" id="JBJUIK010000001">
    <property type="protein sequence ID" value="KAL3537823.1"/>
    <property type="molecule type" value="Genomic_DNA"/>
</dbReference>
<dbReference type="Gene3D" id="3.20.20.80">
    <property type="entry name" value="Glycosidases"/>
    <property type="match status" value="1"/>
</dbReference>
<dbReference type="Pfam" id="PF00232">
    <property type="entry name" value="Glyco_hydro_1"/>
    <property type="match status" value="1"/>
</dbReference>
<feature type="active site" description="Nucleophile" evidence="9">
    <location>
        <position position="404"/>
    </location>
</feature>
<evidence type="ECO:0000256" key="11">
    <source>
        <dbReference type="RuleBase" id="RU004468"/>
    </source>
</evidence>
<evidence type="ECO:0000313" key="13">
    <source>
        <dbReference type="Proteomes" id="UP001630127"/>
    </source>
</evidence>
<evidence type="ECO:0000256" key="3">
    <source>
        <dbReference type="ARBA" id="ARBA00010838"/>
    </source>
</evidence>
<keyword evidence="4" id="KW-0963">Cytoplasm</keyword>
<evidence type="ECO:0008006" key="14">
    <source>
        <dbReference type="Google" id="ProtNLM"/>
    </source>
</evidence>
<evidence type="ECO:0000256" key="2">
    <source>
        <dbReference type="ARBA" id="ARBA00004913"/>
    </source>
</evidence>
<keyword evidence="5" id="KW-0017">Alkaloid metabolism</keyword>
<proteinExistence type="inferred from homology"/>
<comment type="pathway">
    <text evidence="2">Alkaloid biosynthesis.</text>
</comment>
<dbReference type="PRINTS" id="PR00131">
    <property type="entry name" value="GLHYDRLASE1"/>
</dbReference>
<dbReference type="InterPro" id="IPR017853">
    <property type="entry name" value="GH"/>
</dbReference>
<dbReference type="GO" id="GO:0008422">
    <property type="term" value="F:beta-glucosidase activity"/>
    <property type="evidence" value="ECO:0007669"/>
    <property type="project" value="UniProtKB-ARBA"/>
</dbReference>
<dbReference type="PANTHER" id="PTHR10353">
    <property type="entry name" value="GLYCOSYL HYDROLASE"/>
    <property type="match status" value="1"/>
</dbReference>
<evidence type="ECO:0000256" key="7">
    <source>
        <dbReference type="ARBA" id="ARBA00023295"/>
    </source>
</evidence>
<organism evidence="12 13">
    <name type="scientific">Cinchona calisaya</name>
    <dbReference type="NCBI Taxonomy" id="153742"/>
    <lineage>
        <taxon>Eukaryota</taxon>
        <taxon>Viridiplantae</taxon>
        <taxon>Streptophyta</taxon>
        <taxon>Embryophyta</taxon>
        <taxon>Tracheophyta</taxon>
        <taxon>Spermatophyta</taxon>
        <taxon>Magnoliopsida</taxon>
        <taxon>eudicotyledons</taxon>
        <taxon>Gunneridae</taxon>
        <taxon>Pentapetalae</taxon>
        <taxon>asterids</taxon>
        <taxon>lamiids</taxon>
        <taxon>Gentianales</taxon>
        <taxon>Rubiaceae</taxon>
        <taxon>Cinchonoideae</taxon>
        <taxon>Cinchoneae</taxon>
        <taxon>Cinchona</taxon>
    </lineage>
</organism>
<evidence type="ECO:0000256" key="1">
    <source>
        <dbReference type="ARBA" id="ARBA00004514"/>
    </source>
</evidence>
<keyword evidence="6 11" id="KW-0378">Hydrolase</keyword>
<comment type="similarity">
    <text evidence="3 10">Belongs to the glycosyl hydrolase 1 family.</text>
</comment>
<dbReference type="InterPro" id="IPR018120">
    <property type="entry name" value="Glyco_hydro_1_AS"/>
</dbReference>
<evidence type="ECO:0000256" key="6">
    <source>
        <dbReference type="ARBA" id="ARBA00022801"/>
    </source>
</evidence>
<keyword evidence="13" id="KW-1185">Reference proteome</keyword>
<name>A0ABD3B3C2_9GENT</name>
<reference evidence="12 13" key="1">
    <citation type="submission" date="2024-11" db="EMBL/GenBank/DDBJ databases">
        <title>A near-complete genome assembly of Cinchona calisaya.</title>
        <authorList>
            <person name="Lian D.C."/>
            <person name="Zhao X.W."/>
            <person name="Wei L."/>
        </authorList>
    </citation>
    <scope>NUCLEOTIDE SEQUENCE [LARGE SCALE GENOMIC DNA]</scope>
    <source>
        <tissue evidence="12">Nenye</tissue>
    </source>
</reference>
<dbReference type="GO" id="GO:0009251">
    <property type="term" value="P:glucan catabolic process"/>
    <property type="evidence" value="ECO:0007669"/>
    <property type="project" value="UniProtKB-ARBA"/>
</dbReference>
<keyword evidence="7 11" id="KW-0326">Glycosidase</keyword>
<dbReference type="SUPFAM" id="SSF51445">
    <property type="entry name" value="(Trans)glycosidases"/>
    <property type="match status" value="1"/>
</dbReference>
<dbReference type="InterPro" id="IPR001360">
    <property type="entry name" value="Glyco_hydro_1"/>
</dbReference>
<protein>
    <recommendedName>
        <fullName evidence="14">Beta-glucosidase</fullName>
    </recommendedName>
</protein>
<dbReference type="GO" id="GO:0005829">
    <property type="term" value="C:cytosol"/>
    <property type="evidence" value="ECO:0007669"/>
    <property type="project" value="UniProtKB-SubCell"/>
</dbReference>
<evidence type="ECO:0000256" key="4">
    <source>
        <dbReference type="ARBA" id="ARBA00022490"/>
    </source>
</evidence>
<dbReference type="Proteomes" id="UP001630127">
    <property type="component" value="Unassembled WGS sequence"/>
</dbReference>
<sequence length="551" mass="63278">MEIHRSDFHTDFIFGAGTAAYQIEGAVAEGGRGPSSWDTLIQRTPGKVNEGQNANIACNSYYLYKEDVKLAKHIGLDSYRFSISWTRVLPGGSLNAGVNKEGIRYYNDLINELLANGIEPFVTLHHFEVPQPLEEEYGGFLSDRIVKDFCEFAELCFWEFGDRVKHWTTFNEPWSFIYYGYVAGSMPPCRGSSSAEHAEHPLIRHRCHHHCAFICEKGDPGVEPYMASRHLLLAHAEAVQIYRKKFKVQGGKIGLTLVTHWYEPLTQSESDVEAAQRAMDFEFGWFMDPVTYGQYPLSMIELVPPNRLQRFSPEESDKLKGSYDFLGLNYYTSLYATDYSRRNYGPPSYITDSQTKTQCMAADGKTLIGPETDCGWIYICPKGIYKLLCYIKKQYNDPPIYITENGVAESEDFNKTVCEARADETRINYHREHLKEIKHAMVENRVNVKGYFIWSLIDNFEWTSGYKVRFGLVYVYFKDDQLSRYPKDSALWFMNFLDKKNKPVEYPPRGGLLANHAMEITTIPPPSFQKLATNSVEIVVRESPIKRLRAN</sequence>
<comment type="caution">
    <text evidence="12">The sequence shown here is derived from an EMBL/GenBank/DDBJ whole genome shotgun (WGS) entry which is preliminary data.</text>
</comment>
<dbReference type="FunFam" id="3.20.20.80:FF:000022">
    <property type="entry name" value="Beta-glucosidase 11"/>
    <property type="match status" value="1"/>
</dbReference>
<evidence type="ECO:0000256" key="8">
    <source>
        <dbReference type="ARBA" id="ARBA00093183"/>
    </source>
</evidence>
<dbReference type="InterPro" id="IPR033132">
    <property type="entry name" value="GH_1_N_CS"/>
</dbReference>
<evidence type="ECO:0000313" key="12">
    <source>
        <dbReference type="EMBL" id="KAL3537823.1"/>
    </source>
</evidence>
<dbReference type="AlphaFoldDB" id="A0ABD3B3C2"/>
<dbReference type="PANTHER" id="PTHR10353:SF137">
    <property type="entry name" value="MYROSINASE 3-RELATED"/>
    <property type="match status" value="1"/>
</dbReference>
<evidence type="ECO:0000256" key="9">
    <source>
        <dbReference type="PROSITE-ProRule" id="PRU10055"/>
    </source>
</evidence>
<comment type="catalytic activity">
    <reaction evidence="8">
        <text>deacetylisoipecoside + H2O = deacetylisoipecoside aglycone + D-glucose</text>
        <dbReference type="Rhea" id="RHEA:78887"/>
        <dbReference type="ChEBI" id="CHEBI:4167"/>
        <dbReference type="ChEBI" id="CHEBI:15377"/>
        <dbReference type="ChEBI" id="CHEBI:58091"/>
        <dbReference type="ChEBI" id="CHEBI:229557"/>
    </reaction>
    <physiologicalReaction direction="left-to-right" evidence="8">
        <dbReference type="Rhea" id="RHEA:78888"/>
    </physiologicalReaction>
</comment>
<dbReference type="PROSITE" id="PS00653">
    <property type="entry name" value="GLYCOSYL_HYDROL_F1_2"/>
    <property type="match status" value="1"/>
</dbReference>
<dbReference type="GO" id="GO:0033075">
    <property type="term" value="P:isoquinoline alkaloid biosynthetic process"/>
    <property type="evidence" value="ECO:0007669"/>
    <property type="project" value="UniProtKB-ARBA"/>
</dbReference>
<dbReference type="PROSITE" id="PS00572">
    <property type="entry name" value="GLYCOSYL_HYDROL_F1_1"/>
    <property type="match status" value="1"/>
</dbReference>
<gene>
    <name evidence="12" type="ORF">ACH5RR_001189</name>
</gene>
<comment type="subcellular location">
    <subcellularLocation>
        <location evidence="1">Cytoplasm</location>
        <location evidence="1">Cytosol</location>
    </subcellularLocation>
</comment>
<accession>A0ABD3B3C2</accession>
<evidence type="ECO:0000256" key="10">
    <source>
        <dbReference type="RuleBase" id="RU003690"/>
    </source>
</evidence>